<evidence type="ECO:0000259" key="2">
    <source>
        <dbReference type="Pfam" id="PF13229"/>
    </source>
</evidence>
<dbReference type="SMART" id="SM00710">
    <property type="entry name" value="PbH1"/>
    <property type="match status" value="4"/>
</dbReference>
<evidence type="ECO:0000256" key="1">
    <source>
        <dbReference type="SAM" id="SignalP"/>
    </source>
</evidence>
<reference evidence="3 4" key="1">
    <citation type="submission" date="2019-07" db="EMBL/GenBank/DDBJ databases">
        <title>Description of 53C-WASEF.</title>
        <authorList>
            <person name="Pitt A."/>
            <person name="Hahn M.W."/>
        </authorList>
    </citation>
    <scope>NUCLEOTIDE SEQUENCE [LARGE SCALE GENOMIC DNA]</scope>
    <source>
        <strain evidence="3 4">53C-WASEF</strain>
    </source>
</reference>
<dbReference type="Proteomes" id="UP000315648">
    <property type="component" value="Unassembled WGS sequence"/>
</dbReference>
<dbReference type="OrthoDB" id="9807299at2"/>
<name>A0A556QJK3_9BACT</name>
<evidence type="ECO:0000313" key="3">
    <source>
        <dbReference type="EMBL" id="TSJ76797.1"/>
    </source>
</evidence>
<dbReference type="EMBL" id="VMBG01000002">
    <property type="protein sequence ID" value="TSJ76797.1"/>
    <property type="molecule type" value="Genomic_DNA"/>
</dbReference>
<dbReference type="InterPro" id="IPR006626">
    <property type="entry name" value="PbH1"/>
</dbReference>
<accession>A0A556QJK3</accession>
<dbReference type="AlphaFoldDB" id="A0A556QJK3"/>
<organism evidence="3 4">
    <name type="scientific">Rariglobus hedericola</name>
    <dbReference type="NCBI Taxonomy" id="2597822"/>
    <lineage>
        <taxon>Bacteria</taxon>
        <taxon>Pseudomonadati</taxon>
        <taxon>Verrucomicrobiota</taxon>
        <taxon>Opitutia</taxon>
        <taxon>Opitutales</taxon>
        <taxon>Opitutaceae</taxon>
        <taxon>Rariglobus</taxon>
    </lineage>
</organism>
<dbReference type="Pfam" id="PF13229">
    <property type="entry name" value="Beta_helix"/>
    <property type="match status" value="1"/>
</dbReference>
<dbReference type="SUPFAM" id="SSF51126">
    <property type="entry name" value="Pectin lyase-like"/>
    <property type="match status" value="1"/>
</dbReference>
<comment type="caution">
    <text evidence="3">The sequence shown here is derived from an EMBL/GenBank/DDBJ whole genome shotgun (WGS) entry which is preliminary data.</text>
</comment>
<feature type="signal peptide" evidence="1">
    <location>
        <begin position="1"/>
        <end position="27"/>
    </location>
</feature>
<gene>
    <name evidence="3" type="ORF">FPL22_11790</name>
</gene>
<sequence>MTPASGMPKILGLFIAALIVLCSSARADFTWTPTSLYNGTHPPYTPGAWTTDWVPGPNGTGQSIKVTIASGATYYNFVVIPRSYLNPGVTQFRAVLSFRIATPAVMPRYFYMFARCSGVSGQPEYWQRFTADPADGARTIEFPVDLKPVAGGTWNLYLGCYGTGSIIIDSLVIKDGWGLTTQQPAVNATPASILPPNVTEATGSPTITITPPASGTVTTFTATTLVADGATPVSSATAAANSSALQALLTTAKNTAGTKKILIPPGTYRFESAAQINIQDTNDLTIDGQGADFIFQRLYTGPHFSVSKCNRTVIKNLNLDWNWDYKRIASLGKVLSLSADKKTAVFEFAGQTAAQTLLTRGALWHSLSPMDPVKLFRDRPEFFLLKDTPPTSLVASGNQITATFVNPLSLDVNRSYLIKHLYYEMIAFKIAGSTHLVFDTVNIYSVPGMGWLNTEASHHLKWFNCKMARRTGSTYPLVSGADGIHSAESQGDIIIQNCVFTGLGDDAINLHDNCWQGGLDYAANANQLILRNCPRNKLRIQSGDVLRFSNADYSPTGLELTVSGTPVYTAPAGGNVDSPTAYATVTFTTAVPTGLSRLLIANNTRFQTKNVRITGTQFTWTNGRGILLSANDATIESCYFRNVSATSIQITTEIVDTAFMEGRGASNIVVRNNTFENTGQTARFGGSVIHVGAIIPWGPADYFMFDTLLFDGNRFFNAPGPAMSFISGINVIVRNSRIELTQSMFNQTPFSGTLQAELSADLALGGNTWKNFLAAPYVSGVVYNPDLTTNLEYQTNRMENY</sequence>
<keyword evidence="4" id="KW-1185">Reference proteome</keyword>
<dbReference type="InterPro" id="IPR039448">
    <property type="entry name" value="Beta_helix"/>
</dbReference>
<feature type="domain" description="Right handed beta helix" evidence="2">
    <location>
        <begin position="608"/>
        <end position="739"/>
    </location>
</feature>
<dbReference type="RefSeq" id="WP_144230578.1">
    <property type="nucleotide sequence ID" value="NZ_CBCRVV010000009.1"/>
</dbReference>
<feature type="chain" id="PRO_5021930678" evidence="1">
    <location>
        <begin position="28"/>
        <end position="801"/>
    </location>
</feature>
<protein>
    <submittedName>
        <fullName evidence="3">Right-handed parallel beta-helix repeat-containing protein</fullName>
    </submittedName>
</protein>
<keyword evidence="1" id="KW-0732">Signal</keyword>
<proteinExistence type="predicted"/>
<dbReference type="Gene3D" id="2.160.20.10">
    <property type="entry name" value="Single-stranded right-handed beta-helix, Pectin lyase-like"/>
    <property type="match status" value="3"/>
</dbReference>
<dbReference type="InterPro" id="IPR011050">
    <property type="entry name" value="Pectin_lyase_fold/virulence"/>
</dbReference>
<dbReference type="InterPro" id="IPR012334">
    <property type="entry name" value="Pectin_lyas_fold"/>
</dbReference>
<evidence type="ECO:0000313" key="4">
    <source>
        <dbReference type="Proteomes" id="UP000315648"/>
    </source>
</evidence>